<dbReference type="PROSITE" id="PS50011">
    <property type="entry name" value="PROTEIN_KINASE_DOM"/>
    <property type="match status" value="1"/>
</dbReference>
<protein>
    <recommendedName>
        <fullName evidence="1">Protein kinase domain-containing protein</fullName>
    </recommendedName>
</protein>
<dbReference type="EMBL" id="BMMH01000030">
    <property type="protein sequence ID" value="GGL42521.1"/>
    <property type="molecule type" value="Genomic_DNA"/>
</dbReference>
<dbReference type="SUPFAM" id="SSF56112">
    <property type="entry name" value="Protein kinase-like (PK-like)"/>
    <property type="match status" value="1"/>
</dbReference>
<dbReference type="InterPro" id="IPR011009">
    <property type="entry name" value="Kinase-like_dom_sf"/>
</dbReference>
<dbReference type="Gene3D" id="1.10.510.10">
    <property type="entry name" value="Transferase(Phosphotransferase) domain 1"/>
    <property type="match status" value="1"/>
</dbReference>
<gene>
    <name evidence="2" type="ORF">GCM10011588_66570</name>
</gene>
<organism evidence="2 3">
    <name type="scientific">Nocardia jinanensis</name>
    <dbReference type="NCBI Taxonomy" id="382504"/>
    <lineage>
        <taxon>Bacteria</taxon>
        <taxon>Bacillati</taxon>
        <taxon>Actinomycetota</taxon>
        <taxon>Actinomycetes</taxon>
        <taxon>Mycobacteriales</taxon>
        <taxon>Nocardiaceae</taxon>
        <taxon>Nocardia</taxon>
    </lineage>
</organism>
<dbReference type="GO" id="GO:0004672">
    <property type="term" value="F:protein kinase activity"/>
    <property type="evidence" value="ECO:0007669"/>
    <property type="project" value="InterPro"/>
</dbReference>
<keyword evidence="3" id="KW-1185">Reference proteome</keyword>
<evidence type="ECO:0000259" key="1">
    <source>
        <dbReference type="PROSITE" id="PS50011"/>
    </source>
</evidence>
<dbReference type="Proteomes" id="UP000638263">
    <property type="component" value="Unassembled WGS sequence"/>
</dbReference>
<evidence type="ECO:0000313" key="2">
    <source>
        <dbReference type="EMBL" id="GGL42521.1"/>
    </source>
</evidence>
<dbReference type="GO" id="GO:0005524">
    <property type="term" value="F:ATP binding"/>
    <property type="evidence" value="ECO:0007669"/>
    <property type="project" value="InterPro"/>
</dbReference>
<proteinExistence type="predicted"/>
<evidence type="ECO:0000313" key="3">
    <source>
        <dbReference type="Proteomes" id="UP000638263"/>
    </source>
</evidence>
<feature type="domain" description="Protein kinase" evidence="1">
    <location>
        <begin position="1"/>
        <end position="88"/>
    </location>
</feature>
<reference evidence="2" key="1">
    <citation type="journal article" date="2014" name="Int. J. Syst. Evol. Microbiol.">
        <title>Complete genome sequence of Corynebacterium casei LMG S-19264T (=DSM 44701T), isolated from a smear-ripened cheese.</title>
        <authorList>
            <consortium name="US DOE Joint Genome Institute (JGI-PGF)"/>
            <person name="Walter F."/>
            <person name="Albersmeier A."/>
            <person name="Kalinowski J."/>
            <person name="Ruckert C."/>
        </authorList>
    </citation>
    <scope>NUCLEOTIDE SEQUENCE</scope>
    <source>
        <strain evidence="2">CGMCC 4.3508</strain>
    </source>
</reference>
<name>A0A917RWI4_9NOCA</name>
<accession>A0A917RWI4</accession>
<sequence>MRIIEDTAAALDHAHQSGALHRAVKPADILLPRGIRELVLLADFGIAKFLDESAGPTRTGGVFASLRDVAPEQFTDARTTRYRAAGCE</sequence>
<dbReference type="AlphaFoldDB" id="A0A917RWI4"/>
<reference evidence="2" key="2">
    <citation type="submission" date="2020-09" db="EMBL/GenBank/DDBJ databases">
        <authorList>
            <person name="Sun Q."/>
            <person name="Zhou Y."/>
        </authorList>
    </citation>
    <scope>NUCLEOTIDE SEQUENCE</scope>
    <source>
        <strain evidence="2">CGMCC 4.3508</strain>
    </source>
</reference>
<comment type="caution">
    <text evidence="2">The sequence shown here is derived from an EMBL/GenBank/DDBJ whole genome shotgun (WGS) entry which is preliminary data.</text>
</comment>
<dbReference type="Pfam" id="PF00069">
    <property type="entry name" value="Pkinase"/>
    <property type="match status" value="1"/>
</dbReference>
<dbReference type="InterPro" id="IPR000719">
    <property type="entry name" value="Prot_kinase_dom"/>
</dbReference>
<dbReference type="RefSeq" id="WP_062999905.1">
    <property type="nucleotide sequence ID" value="NZ_BMMH01000030.1"/>
</dbReference>